<keyword evidence="1" id="KW-0677">Repeat</keyword>
<dbReference type="GO" id="GO:0051015">
    <property type="term" value="F:actin filament binding"/>
    <property type="evidence" value="ECO:0007669"/>
    <property type="project" value="InterPro"/>
</dbReference>
<proteinExistence type="predicted"/>
<dbReference type="InterPro" id="IPR000900">
    <property type="entry name" value="Nebulin_repeat"/>
</dbReference>
<evidence type="ECO:0000256" key="2">
    <source>
        <dbReference type="ARBA" id="ARBA00023203"/>
    </source>
</evidence>
<dbReference type="PROSITE" id="PS51216">
    <property type="entry name" value="NEBULIN"/>
    <property type="match status" value="2"/>
</dbReference>
<gene>
    <name evidence="3" type="ORF">GSONMT00078565001</name>
</gene>
<dbReference type="STRING" id="8022.A0A060VV31"/>
<dbReference type="Proteomes" id="UP000193380">
    <property type="component" value="Unassembled WGS sequence"/>
</dbReference>
<dbReference type="GO" id="GO:0030018">
    <property type="term" value="C:Z disc"/>
    <property type="evidence" value="ECO:0007669"/>
    <property type="project" value="InterPro"/>
</dbReference>
<organism evidence="3 4">
    <name type="scientific">Oncorhynchus mykiss</name>
    <name type="common">Rainbow trout</name>
    <name type="synonym">Salmo gairdneri</name>
    <dbReference type="NCBI Taxonomy" id="8022"/>
    <lineage>
        <taxon>Eukaryota</taxon>
        <taxon>Metazoa</taxon>
        <taxon>Chordata</taxon>
        <taxon>Craniata</taxon>
        <taxon>Vertebrata</taxon>
        <taxon>Euteleostomi</taxon>
        <taxon>Actinopterygii</taxon>
        <taxon>Neopterygii</taxon>
        <taxon>Teleostei</taxon>
        <taxon>Protacanthopterygii</taxon>
        <taxon>Salmoniformes</taxon>
        <taxon>Salmonidae</taxon>
        <taxon>Salmoninae</taxon>
        <taxon>Oncorhynchus</taxon>
    </lineage>
</organism>
<dbReference type="PANTHER" id="PTHR11039">
    <property type="entry name" value="NEBULIN"/>
    <property type="match status" value="1"/>
</dbReference>
<dbReference type="AlphaFoldDB" id="A0A060VV31"/>
<name>A0A060VV31_ONCMY</name>
<sequence>MSPYTQWGQRVTFYIFLQNKYKEKYTNHMKGHYEGSEMDKNAVHAMNVRKLASNIAYKQEYEQEKTDHVEYNYPATITPGYQSQRKLDPLKDKNYRQHIDQVKYSSVTDTPDIVQARINAQQLSNVNYRQHIDQVKYSSVTDTPQIVQARINAQQLSNASRAKDTHVHYLSITPRSIPNITLYTVHTNNIAFAPHLHIQCIWKVFRPLDFFHILLRLQPYSKIN</sequence>
<keyword evidence="2" id="KW-0009">Actin-binding</keyword>
<reference evidence="3" key="2">
    <citation type="submission" date="2014-03" db="EMBL/GenBank/DDBJ databases">
        <authorList>
            <person name="Genoscope - CEA"/>
        </authorList>
    </citation>
    <scope>NUCLEOTIDE SEQUENCE</scope>
</reference>
<dbReference type="EMBL" id="FR904312">
    <property type="protein sequence ID" value="CDQ58828.1"/>
    <property type="molecule type" value="Genomic_DNA"/>
</dbReference>
<dbReference type="PaxDb" id="8022-A0A060VV31"/>
<dbReference type="InterPro" id="IPR055297">
    <property type="entry name" value="NEBU/NEBL"/>
</dbReference>
<accession>A0A060VV31</accession>
<evidence type="ECO:0000313" key="3">
    <source>
        <dbReference type="EMBL" id="CDQ58828.1"/>
    </source>
</evidence>
<dbReference type="Pfam" id="PF00880">
    <property type="entry name" value="Nebulin"/>
    <property type="match status" value="2"/>
</dbReference>
<protein>
    <submittedName>
        <fullName evidence="3">Uncharacterized protein</fullName>
    </submittedName>
</protein>
<evidence type="ECO:0000313" key="4">
    <source>
        <dbReference type="Proteomes" id="UP000193380"/>
    </source>
</evidence>
<dbReference type="PANTHER" id="PTHR11039:SF39">
    <property type="entry name" value="NEBULIN-RELATED-ANCHORING PROTEIN"/>
    <property type="match status" value="1"/>
</dbReference>
<reference evidence="3" key="1">
    <citation type="journal article" date="2014" name="Nat. Commun.">
        <title>The rainbow trout genome provides novel insights into evolution after whole-genome duplication in vertebrates.</title>
        <authorList>
            <person name="Berthelot C."/>
            <person name="Brunet F."/>
            <person name="Chalopin D."/>
            <person name="Juanchich A."/>
            <person name="Bernard M."/>
            <person name="Noel B."/>
            <person name="Bento P."/>
            <person name="Da Silva C."/>
            <person name="Labadie K."/>
            <person name="Alberti A."/>
            <person name="Aury J.M."/>
            <person name="Louis A."/>
            <person name="Dehais P."/>
            <person name="Bardou P."/>
            <person name="Montfort J."/>
            <person name="Klopp C."/>
            <person name="Cabau C."/>
            <person name="Gaspin C."/>
            <person name="Thorgaard G.H."/>
            <person name="Boussaha M."/>
            <person name="Quillet E."/>
            <person name="Guyomard R."/>
            <person name="Galiana D."/>
            <person name="Bobe J."/>
            <person name="Volff J.N."/>
            <person name="Genet C."/>
            <person name="Wincker P."/>
            <person name="Jaillon O."/>
            <person name="Roest Crollius H."/>
            <person name="Guiguen Y."/>
        </authorList>
    </citation>
    <scope>NUCLEOTIDE SEQUENCE [LARGE SCALE GENOMIC DNA]</scope>
</reference>
<evidence type="ECO:0000256" key="1">
    <source>
        <dbReference type="ARBA" id="ARBA00022737"/>
    </source>
</evidence>
<dbReference type="GO" id="GO:0071691">
    <property type="term" value="P:cardiac muscle thin filament assembly"/>
    <property type="evidence" value="ECO:0007669"/>
    <property type="project" value="TreeGrafter"/>
</dbReference>
<dbReference type="SMART" id="SM00227">
    <property type="entry name" value="NEBU"/>
    <property type="match status" value="3"/>
</dbReference>